<feature type="compositionally biased region" description="Basic residues" evidence="1">
    <location>
        <begin position="1"/>
        <end position="10"/>
    </location>
</feature>
<gene>
    <name evidence="3" type="ORF">BJ994_002988</name>
</gene>
<evidence type="ECO:0000256" key="2">
    <source>
        <dbReference type="SAM" id="Phobius"/>
    </source>
</evidence>
<keyword evidence="2" id="KW-0812">Transmembrane</keyword>
<feature type="transmembrane region" description="Helical" evidence="2">
    <location>
        <begin position="89"/>
        <end position="108"/>
    </location>
</feature>
<dbReference type="RefSeq" id="WP_167995228.1">
    <property type="nucleotide sequence ID" value="NZ_JAATJL010000001.1"/>
</dbReference>
<evidence type="ECO:0000313" key="3">
    <source>
        <dbReference type="EMBL" id="NJC23912.1"/>
    </source>
</evidence>
<feature type="transmembrane region" description="Helical" evidence="2">
    <location>
        <begin position="35"/>
        <end position="58"/>
    </location>
</feature>
<name>A0A846RTR2_9MICC</name>
<reference evidence="3 4" key="1">
    <citation type="submission" date="2020-03" db="EMBL/GenBank/DDBJ databases">
        <title>Sequencing the genomes of 1000 actinobacteria strains.</title>
        <authorList>
            <person name="Klenk H.-P."/>
        </authorList>
    </citation>
    <scope>NUCLEOTIDE SEQUENCE [LARGE SCALE GENOMIC DNA]</scope>
    <source>
        <strain evidence="3 4">DSM 16403</strain>
    </source>
</reference>
<comment type="caution">
    <text evidence="3">The sequence shown here is derived from an EMBL/GenBank/DDBJ whole genome shotgun (WGS) entry which is preliminary data.</text>
</comment>
<feature type="transmembrane region" description="Helical" evidence="2">
    <location>
        <begin position="183"/>
        <end position="201"/>
    </location>
</feature>
<proteinExistence type="predicted"/>
<evidence type="ECO:0000256" key="1">
    <source>
        <dbReference type="SAM" id="MobiDB-lite"/>
    </source>
</evidence>
<keyword evidence="2" id="KW-0472">Membrane</keyword>
<accession>A0A846RTR2</accession>
<keyword evidence="4" id="KW-1185">Reference proteome</keyword>
<keyword evidence="2" id="KW-1133">Transmembrane helix</keyword>
<dbReference type="EMBL" id="JAATJL010000001">
    <property type="protein sequence ID" value="NJC23912.1"/>
    <property type="molecule type" value="Genomic_DNA"/>
</dbReference>
<evidence type="ECO:0000313" key="4">
    <source>
        <dbReference type="Proteomes" id="UP000547458"/>
    </source>
</evidence>
<dbReference type="Proteomes" id="UP000547458">
    <property type="component" value="Unassembled WGS sequence"/>
</dbReference>
<sequence>MTARGARKRREQPQPDGTQLKWPGAQGKFALFAEVLWMGVLTFAGGLLIITLPAALAASTRHLHRYLLAERSTLGQWWEDFISALRTGWVVGLTTTALAVVLLFNLLLAGTQVLPGWLLVFVVCFLALTALVFVLLQSAVRWTPSKGWKRAVREGVNSFATDPGAIAPLLAAVVLAVVVTWQLPPLVVPGLGCLVFAVLVVKERERR</sequence>
<feature type="transmembrane region" description="Helical" evidence="2">
    <location>
        <begin position="114"/>
        <end position="136"/>
    </location>
</feature>
<feature type="region of interest" description="Disordered" evidence="1">
    <location>
        <begin position="1"/>
        <end position="20"/>
    </location>
</feature>
<organism evidence="3 4">
    <name type="scientific">Arthrobacter pigmenti</name>
    <dbReference type="NCBI Taxonomy" id="271432"/>
    <lineage>
        <taxon>Bacteria</taxon>
        <taxon>Bacillati</taxon>
        <taxon>Actinomycetota</taxon>
        <taxon>Actinomycetes</taxon>
        <taxon>Micrococcales</taxon>
        <taxon>Micrococcaceae</taxon>
        <taxon>Arthrobacter</taxon>
    </lineage>
</organism>
<dbReference type="AlphaFoldDB" id="A0A846RTR2"/>
<protein>
    <submittedName>
        <fullName evidence="3">Putative membrane protein YesL</fullName>
    </submittedName>
</protein>